<name>A0A915I1Z1_ROMCU</name>
<organism evidence="1 2">
    <name type="scientific">Romanomermis culicivorax</name>
    <name type="common">Nematode worm</name>
    <dbReference type="NCBI Taxonomy" id="13658"/>
    <lineage>
        <taxon>Eukaryota</taxon>
        <taxon>Metazoa</taxon>
        <taxon>Ecdysozoa</taxon>
        <taxon>Nematoda</taxon>
        <taxon>Enoplea</taxon>
        <taxon>Dorylaimia</taxon>
        <taxon>Mermithida</taxon>
        <taxon>Mermithoidea</taxon>
        <taxon>Mermithidae</taxon>
        <taxon>Romanomermis</taxon>
    </lineage>
</organism>
<protein>
    <submittedName>
        <fullName evidence="2">Uncharacterized protein</fullName>
    </submittedName>
</protein>
<proteinExistence type="predicted"/>
<sequence length="22" mass="2516">MYFAHLCRIGELGEAPIRPERG</sequence>
<evidence type="ECO:0000313" key="2">
    <source>
        <dbReference type="WBParaSite" id="nRc.2.0.1.t07721-RA"/>
    </source>
</evidence>
<accession>A0A915I1Z1</accession>
<keyword evidence="1" id="KW-1185">Reference proteome</keyword>
<dbReference type="Proteomes" id="UP000887565">
    <property type="component" value="Unplaced"/>
</dbReference>
<evidence type="ECO:0000313" key="1">
    <source>
        <dbReference type="Proteomes" id="UP000887565"/>
    </source>
</evidence>
<reference evidence="2" key="1">
    <citation type="submission" date="2022-11" db="UniProtKB">
        <authorList>
            <consortium name="WormBaseParasite"/>
        </authorList>
    </citation>
    <scope>IDENTIFICATION</scope>
</reference>
<dbReference type="WBParaSite" id="nRc.2.0.1.t07721-RA">
    <property type="protein sequence ID" value="nRc.2.0.1.t07721-RA"/>
    <property type="gene ID" value="nRc.2.0.1.g07721"/>
</dbReference>
<dbReference type="AlphaFoldDB" id="A0A915I1Z1"/>